<dbReference type="InterPro" id="IPR005135">
    <property type="entry name" value="Endo/exonuclease/phosphatase"/>
</dbReference>
<feature type="domain" description="Endonuclease/exonuclease/phosphatase" evidence="2">
    <location>
        <begin position="30"/>
        <end position="274"/>
    </location>
</feature>
<feature type="signal peptide" evidence="1">
    <location>
        <begin position="1"/>
        <end position="22"/>
    </location>
</feature>
<dbReference type="PANTHER" id="PTHR14859:SF15">
    <property type="entry name" value="ENDONUCLEASE_EXONUCLEASE_PHOSPHATASE DOMAIN-CONTAINING PROTEIN"/>
    <property type="match status" value="1"/>
</dbReference>
<keyword evidence="3" id="KW-0269">Exonuclease</keyword>
<accession>A0A5C5VGK4</accession>
<keyword evidence="1" id="KW-0732">Signal</keyword>
<feature type="chain" id="PRO_5022859575" evidence="1">
    <location>
        <begin position="23"/>
        <end position="285"/>
    </location>
</feature>
<evidence type="ECO:0000256" key="1">
    <source>
        <dbReference type="SAM" id="SignalP"/>
    </source>
</evidence>
<dbReference type="GO" id="GO:0004519">
    <property type="term" value="F:endonuclease activity"/>
    <property type="evidence" value="ECO:0007669"/>
    <property type="project" value="UniProtKB-KW"/>
</dbReference>
<protein>
    <submittedName>
        <fullName evidence="3">Endonuclease/Exonuclease/phosphatase family protein</fullName>
    </submittedName>
</protein>
<dbReference type="OrthoDB" id="9793162at2"/>
<dbReference type="PANTHER" id="PTHR14859">
    <property type="entry name" value="CALCOFLUOR WHITE HYPERSENSITIVE PROTEIN PRECURSOR"/>
    <property type="match status" value="1"/>
</dbReference>
<proteinExistence type="predicted"/>
<dbReference type="EMBL" id="SIHJ01000001">
    <property type="protein sequence ID" value="TWT37077.1"/>
    <property type="molecule type" value="Genomic_DNA"/>
</dbReference>
<dbReference type="InterPro" id="IPR036691">
    <property type="entry name" value="Endo/exonu/phosph_ase_sf"/>
</dbReference>
<name>A0A5C5VGK4_9BACT</name>
<dbReference type="InterPro" id="IPR051916">
    <property type="entry name" value="GPI-anchor_lipid_remodeler"/>
</dbReference>
<dbReference type="Proteomes" id="UP000316714">
    <property type="component" value="Unassembled WGS sequence"/>
</dbReference>
<keyword evidence="3" id="KW-0255">Endonuclease</keyword>
<comment type="caution">
    <text evidence="3">The sequence shown here is derived from an EMBL/GenBank/DDBJ whole genome shotgun (WGS) entry which is preliminary data.</text>
</comment>
<reference evidence="3 4" key="1">
    <citation type="submission" date="2019-02" db="EMBL/GenBank/DDBJ databases">
        <title>Deep-cultivation of Planctomycetes and their phenomic and genomic characterization uncovers novel biology.</title>
        <authorList>
            <person name="Wiegand S."/>
            <person name="Jogler M."/>
            <person name="Boedeker C."/>
            <person name="Pinto D."/>
            <person name="Vollmers J."/>
            <person name="Rivas-Marin E."/>
            <person name="Kohn T."/>
            <person name="Peeters S.H."/>
            <person name="Heuer A."/>
            <person name="Rast P."/>
            <person name="Oberbeckmann S."/>
            <person name="Bunk B."/>
            <person name="Jeske O."/>
            <person name="Meyerdierks A."/>
            <person name="Storesund J.E."/>
            <person name="Kallscheuer N."/>
            <person name="Luecker S."/>
            <person name="Lage O.M."/>
            <person name="Pohl T."/>
            <person name="Merkel B.J."/>
            <person name="Hornburger P."/>
            <person name="Mueller R.-W."/>
            <person name="Bruemmer F."/>
            <person name="Labrenz M."/>
            <person name="Spormann A.M."/>
            <person name="Op Den Camp H."/>
            <person name="Overmann J."/>
            <person name="Amann R."/>
            <person name="Jetten M.S.M."/>
            <person name="Mascher T."/>
            <person name="Medema M.H."/>
            <person name="Devos D.P."/>
            <person name="Kaster A.-K."/>
            <person name="Ovreas L."/>
            <person name="Rohde M."/>
            <person name="Galperin M.Y."/>
            <person name="Jogler C."/>
        </authorList>
    </citation>
    <scope>NUCLEOTIDE SEQUENCE [LARGE SCALE GENOMIC DNA]</scope>
    <source>
        <strain evidence="3 4">KOR34</strain>
    </source>
</reference>
<dbReference type="SUPFAM" id="SSF56219">
    <property type="entry name" value="DNase I-like"/>
    <property type="match status" value="1"/>
</dbReference>
<dbReference type="GO" id="GO:0006506">
    <property type="term" value="P:GPI anchor biosynthetic process"/>
    <property type="evidence" value="ECO:0007669"/>
    <property type="project" value="TreeGrafter"/>
</dbReference>
<evidence type="ECO:0000259" key="2">
    <source>
        <dbReference type="Pfam" id="PF03372"/>
    </source>
</evidence>
<dbReference type="GO" id="GO:0004527">
    <property type="term" value="F:exonuclease activity"/>
    <property type="evidence" value="ECO:0007669"/>
    <property type="project" value="UniProtKB-KW"/>
</dbReference>
<dbReference type="AlphaFoldDB" id="A0A5C5VGK4"/>
<dbReference type="CDD" id="cd09083">
    <property type="entry name" value="EEP-1"/>
    <property type="match status" value="1"/>
</dbReference>
<keyword evidence="4" id="KW-1185">Reference proteome</keyword>
<dbReference type="Pfam" id="PF03372">
    <property type="entry name" value="Exo_endo_phos"/>
    <property type="match status" value="1"/>
</dbReference>
<keyword evidence="3" id="KW-0540">Nuclease</keyword>
<evidence type="ECO:0000313" key="3">
    <source>
        <dbReference type="EMBL" id="TWT37077.1"/>
    </source>
</evidence>
<dbReference type="Gene3D" id="3.60.10.10">
    <property type="entry name" value="Endonuclease/exonuclease/phosphatase"/>
    <property type="match status" value="1"/>
</dbReference>
<organism evidence="3 4">
    <name type="scientific">Posidoniimonas corsicana</name>
    <dbReference type="NCBI Taxonomy" id="1938618"/>
    <lineage>
        <taxon>Bacteria</taxon>
        <taxon>Pseudomonadati</taxon>
        <taxon>Planctomycetota</taxon>
        <taxon>Planctomycetia</taxon>
        <taxon>Pirellulales</taxon>
        <taxon>Lacipirellulaceae</taxon>
        <taxon>Posidoniimonas</taxon>
    </lineage>
</organism>
<dbReference type="PROSITE" id="PS51257">
    <property type="entry name" value="PROKAR_LIPOPROTEIN"/>
    <property type="match status" value="1"/>
</dbReference>
<keyword evidence="3" id="KW-0378">Hydrolase</keyword>
<evidence type="ECO:0000313" key="4">
    <source>
        <dbReference type="Proteomes" id="UP000316714"/>
    </source>
</evidence>
<dbReference type="RefSeq" id="WP_146564436.1">
    <property type="nucleotide sequence ID" value="NZ_SIHJ01000001.1"/>
</dbReference>
<sequence length="285" mass="31547" precursor="true">MRALTACFVFALFAACSLHAAADEPTLKAMTFNIRYGSANDGEHSWPNRREAVVETIRRADADIVGVQEALAFQLDYLGEQLPQYESVGVGRDDGRRKGEHSAILLRRSRFDVIDSGTRWLSDQPARPGSITWRGKLPRVYTWAELQDKDSGQRVHVINTHWDHQSQESREKSAAAIAAHLAERDQPHAPAVVMGDLNADPKNAALRRLASDQTGLRDAWRLANASGPRPATFHGFRGSADGPFIDWVLVSPEWRVKSARVVADKINGQVPSDHYPVVVELGLAE</sequence>
<gene>
    <name evidence="3" type="ORF">KOR34_20240</name>
</gene>
<dbReference type="GO" id="GO:0016020">
    <property type="term" value="C:membrane"/>
    <property type="evidence" value="ECO:0007669"/>
    <property type="project" value="GOC"/>
</dbReference>